<dbReference type="EMBL" id="SLVM01000020">
    <property type="protein sequence ID" value="TCM80491.1"/>
    <property type="molecule type" value="Genomic_DNA"/>
</dbReference>
<gene>
    <name evidence="12" type="ORF">EV216_1202</name>
</gene>
<dbReference type="NCBIfam" id="TIGR00797">
    <property type="entry name" value="matE"/>
    <property type="match status" value="1"/>
</dbReference>
<keyword evidence="6 11" id="KW-1133">Transmembrane helix</keyword>
<evidence type="ECO:0000256" key="5">
    <source>
        <dbReference type="ARBA" id="ARBA00022692"/>
    </source>
</evidence>
<evidence type="ECO:0000256" key="8">
    <source>
        <dbReference type="ARBA" id="ARBA00023136"/>
    </source>
</evidence>
<keyword evidence="7" id="KW-0406">Ion transport</keyword>
<feature type="transmembrane region" description="Helical" evidence="11">
    <location>
        <begin position="223"/>
        <end position="244"/>
    </location>
</feature>
<evidence type="ECO:0000256" key="2">
    <source>
        <dbReference type="ARBA" id="ARBA00022448"/>
    </source>
</evidence>
<reference evidence="12 13" key="1">
    <citation type="submission" date="2019-03" db="EMBL/GenBank/DDBJ databases">
        <title>Genomic Encyclopedia of Type Strains, Phase IV (KMG-IV): sequencing the most valuable type-strain genomes for metagenomic binning, comparative biology and taxonomic classification.</title>
        <authorList>
            <person name="Goeker M."/>
        </authorList>
    </citation>
    <scope>NUCLEOTIDE SEQUENCE [LARGE SCALE GENOMIC DNA]</scope>
    <source>
        <strain evidence="12 13">DSM 21153</strain>
    </source>
</reference>
<dbReference type="Pfam" id="PF01554">
    <property type="entry name" value="MatE"/>
    <property type="match status" value="2"/>
</dbReference>
<feature type="transmembrane region" description="Helical" evidence="11">
    <location>
        <begin position="455"/>
        <end position="477"/>
    </location>
</feature>
<evidence type="ECO:0000313" key="13">
    <source>
        <dbReference type="Proteomes" id="UP000295277"/>
    </source>
</evidence>
<evidence type="ECO:0000256" key="3">
    <source>
        <dbReference type="ARBA" id="ARBA00022449"/>
    </source>
</evidence>
<feature type="transmembrane region" description="Helical" evidence="11">
    <location>
        <begin position="309"/>
        <end position="328"/>
    </location>
</feature>
<feature type="transmembrane region" description="Helical" evidence="11">
    <location>
        <begin position="75"/>
        <end position="93"/>
    </location>
</feature>
<name>A0A4R1YQ18_9RHOB</name>
<organism evidence="12 13">
    <name type="scientific">Rhodovulum steppense</name>
    <dbReference type="NCBI Taxonomy" id="540251"/>
    <lineage>
        <taxon>Bacteria</taxon>
        <taxon>Pseudomonadati</taxon>
        <taxon>Pseudomonadota</taxon>
        <taxon>Alphaproteobacteria</taxon>
        <taxon>Rhodobacterales</taxon>
        <taxon>Paracoccaceae</taxon>
        <taxon>Rhodovulum</taxon>
    </lineage>
</organism>
<keyword evidence="4" id="KW-1003">Cell membrane</keyword>
<evidence type="ECO:0000256" key="10">
    <source>
        <dbReference type="SAM" id="MobiDB-lite"/>
    </source>
</evidence>
<protein>
    <recommendedName>
        <fullName evidence="9">Multidrug-efflux transporter</fullName>
    </recommendedName>
</protein>
<feature type="transmembrane region" description="Helical" evidence="11">
    <location>
        <begin position="155"/>
        <end position="174"/>
    </location>
</feature>
<accession>A0A4R1YQ18</accession>
<dbReference type="GO" id="GO:0006811">
    <property type="term" value="P:monoatomic ion transport"/>
    <property type="evidence" value="ECO:0007669"/>
    <property type="project" value="UniProtKB-KW"/>
</dbReference>
<dbReference type="InterPro" id="IPR002528">
    <property type="entry name" value="MATE_fam"/>
</dbReference>
<dbReference type="GO" id="GO:0005886">
    <property type="term" value="C:plasma membrane"/>
    <property type="evidence" value="ECO:0007669"/>
    <property type="project" value="UniProtKB-SubCell"/>
</dbReference>
<dbReference type="InterPro" id="IPR050222">
    <property type="entry name" value="MATE_MdtK"/>
</dbReference>
<feature type="compositionally biased region" description="Gly residues" evidence="10">
    <location>
        <begin position="1"/>
        <end position="12"/>
    </location>
</feature>
<feature type="transmembrane region" description="Helical" evidence="11">
    <location>
        <begin position="483"/>
        <end position="505"/>
    </location>
</feature>
<dbReference type="PANTHER" id="PTHR43298">
    <property type="entry name" value="MULTIDRUG RESISTANCE PROTEIN NORM-RELATED"/>
    <property type="match status" value="1"/>
</dbReference>
<dbReference type="PIRSF" id="PIRSF006603">
    <property type="entry name" value="DinF"/>
    <property type="match status" value="1"/>
</dbReference>
<dbReference type="AlphaFoldDB" id="A0A4R1YQ18"/>
<feature type="region of interest" description="Disordered" evidence="10">
    <location>
        <begin position="1"/>
        <end position="40"/>
    </location>
</feature>
<feature type="transmembrane region" description="Helical" evidence="11">
    <location>
        <begin position="113"/>
        <end position="143"/>
    </location>
</feature>
<evidence type="ECO:0000256" key="9">
    <source>
        <dbReference type="ARBA" id="ARBA00031636"/>
    </source>
</evidence>
<dbReference type="GO" id="GO:0015297">
    <property type="term" value="F:antiporter activity"/>
    <property type="evidence" value="ECO:0007669"/>
    <property type="project" value="UniProtKB-KW"/>
</dbReference>
<evidence type="ECO:0000256" key="6">
    <source>
        <dbReference type="ARBA" id="ARBA00022989"/>
    </source>
</evidence>
<dbReference type="InterPro" id="IPR048279">
    <property type="entry name" value="MdtK-like"/>
</dbReference>
<proteinExistence type="predicted"/>
<dbReference type="CDD" id="cd13131">
    <property type="entry name" value="MATE_NorM_like"/>
    <property type="match status" value="1"/>
</dbReference>
<keyword evidence="8 11" id="KW-0472">Membrane</keyword>
<feature type="transmembrane region" description="Helical" evidence="11">
    <location>
        <begin position="415"/>
        <end position="434"/>
    </location>
</feature>
<keyword evidence="13" id="KW-1185">Reference proteome</keyword>
<evidence type="ECO:0000256" key="4">
    <source>
        <dbReference type="ARBA" id="ARBA00022475"/>
    </source>
</evidence>
<evidence type="ECO:0000256" key="11">
    <source>
        <dbReference type="SAM" id="Phobius"/>
    </source>
</evidence>
<feature type="transmembrane region" description="Helical" evidence="11">
    <location>
        <begin position="256"/>
        <end position="277"/>
    </location>
</feature>
<sequence length="512" mass="52586">MGTAGGGPGKPGGQRRYPQQIGQNCGIRGPEGPQSGSPAMRLPHGLTLAGGAGRVYQRAMTAPAAPLGHAAHLRAVLVLGLPLIGSHLAQFAIGLTDAIMLGRYSIDALAAEVLGGALFFVLFLLGSGFAWAVMPLVATAAAADETAQIRRVTRMGLWISIGFGLLTLPVFLASGRLFLAAGQAPGIAALAQDYLLPHGLGMVPALVVMVLKSYLAALERTRVVLWVTLAAVGLNALANYLLIFGNWGFPEMGIRGAGLASLIVQTAAMGVMVLYVIRATPEHTLFRRFWRPDAEALARVFRLGWPIGLTNLAEVGLFAASSVMMGWLGAVPLAAHGIALQITSAVFMVHLGLSNAATIRAGRAMGRGDALALRRGALAALGLAGAVAAASMGLFLALPGPLIGLFLDPADPGRAAVIALGTGLLAAAALFQLVDAAQVMALGLLRGVQDTRVPLVIAAVGYWLVGMPVAWGLGFGLGWGGVGVWLGLAAGLAVAGVAMMARFWMRAPRPAG</sequence>
<keyword evidence="2" id="KW-0813">Transport</keyword>
<evidence type="ECO:0000256" key="1">
    <source>
        <dbReference type="ARBA" id="ARBA00004429"/>
    </source>
</evidence>
<dbReference type="Proteomes" id="UP000295277">
    <property type="component" value="Unassembled WGS sequence"/>
</dbReference>
<feature type="transmembrane region" description="Helical" evidence="11">
    <location>
        <begin position="194"/>
        <end position="211"/>
    </location>
</feature>
<dbReference type="PANTHER" id="PTHR43298:SF2">
    <property type="entry name" value="FMN_FAD EXPORTER YEEO-RELATED"/>
    <property type="match status" value="1"/>
</dbReference>
<feature type="transmembrane region" description="Helical" evidence="11">
    <location>
        <begin position="378"/>
        <end position="403"/>
    </location>
</feature>
<dbReference type="GO" id="GO:0042910">
    <property type="term" value="F:xenobiotic transmembrane transporter activity"/>
    <property type="evidence" value="ECO:0007669"/>
    <property type="project" value="InterPro"/>
</dbReference>
<feature type="transmembrane region" description="Helical" evidence="11">
    <location>
        <begin position="334"/>
        <end position="357"/>
    </location>
</feature>
<keyword evidence="5 11" id="KW-0812">Transmembrane</keyword>
<comment type="subcellular location">
    <subcellularLocation>
        <location evidence="1">Cell inner membrane</location>
        <topology evidence="1">Multi-pass membrane protein</topology>
    </subcellularLocation>
</comment>
<evidence type="ECO:0000313" key="12">
    <source>
        <dbReference type="EMBL" id="TCM80491.1"/>
    </source>
</evidence>
<keyword evidence="3" id="KW-0050">Antiport</keyword>
<evidence type="ECO:0000256" key="7">
    <source>
        <dbReference type="ARBA" id="ARBA00023065"/>
    </source>
</evidence>
<comment type="caution">
    <text evidence="12">The sequence shown here is derived from an EMBL/GenBank/DDBJ whole genome shotgun (WGS) entry which is preliminary data.</text>
</comment>